<dbReference type="OrthoDB" id="323141at2"/>
<comment type="caution">
    <text evidence="1">The sequence shown here is derived from an EMBL/GenBank/DDBJ whole genome shotgun (WGS) entry which is preliminary data.</text>
</comment>
<organism evidence="1 2">
    <name type="scientific">Leptospira fletcheri</name>
    <dbReference type="NCBI Taxonomy" id="2484981"/>
    <lineage>
        <taxon>Bacteria</taxon>
        <taxon>Pseudomonadati</taxon>
        <taxon>Spirochaetota</taxon>
        <taxon>Spirochaetia</taxon>
        <taxon>Leptospirales</taxon>
        <taxon>Leptospiraceae</taxon>
        <taxon>Leptospira</taxon>
    </lineage>
</organism>
<gene>
    <name evidence="1" type="ORF">EHO60_08020</name>
</gene>
<evidence type="ECO:0000313" key="1">
    <source>
        <dbReference type="EMBL" id="TGK12201.1"/>
    </source>
</evidence>
<accession>A0A4R9GIH0</accession>
<evidence type="ECO:0000313" key="2">
    <source>
        <dbReference type="Proteomes" id="UP000298458"/>
    </source>
</evidence>
<dbReference type="EMBL" id="RQET01000004">
    <property type="protein sequence ID" value="TGK12201.1"/>
    <property type="molecule type" value="Genomic_DNA"/>
</dbReference>
<sequence>MVKFSAILASICFFFWSCSVPPESVAKKIFAAHGGADFEKIQEIGFTFVVSTPEKELVRRSWIWFPKTAEVRFTEGEKEIRYDRNRLQESDQETEGKFINDSYWLLFPFHLVWDKGVSLSYDGAQPKPDGSGPLRRLSVKYPAEGGFTPGDMYKLYYDSEYRIRYWTYHKSASEEPTRGTTWEGYSVFSGIPLSLQRKGPAGAFQIRFENVSVKP</sequence>
<evidence type="ECO:0008006" key="3">
    <source>
        <dbReference type="Google" id="ProtNLM"/>
    </source>
</evidence>
<protein>
    <recommendedName>
        <fullName evidence="3">Lipoprotein</fullName>
    </recommendedName>
</protein>
<dbReference type="AlphaFoldDB" id="A0A4R9GIH0"/>
<proteinExistence type="predicted"/>
<reference evidence="1" key="1">
    <citation type="journal article" date="2019" name="PLoS Negl. Trop. Dis.">
        <title>Revisiting the worldwide diversity of Leptospira species in the environment.</title>
        <authorList>
            <person name="Vincent A.T."/>
            <person name="Schiettekatte O."/>
            <person name="Bourhy P."/>
            <person name="Veyrier F.J."/>
            <person name="Picardeau M."/>
        </authorList>
    </citation>
    <scope>NUCLEOTIDE SEQUENCE [LARGE SCALE GENOMIC DNA]</scope>
    <source>
        <strain evidence="1">SSW15</strain>
    </source>
</reference>
<name>A0A4R9GIH0_9LEPT</name>
<keyword evidence="2" id="KW-1185">Reference proteome</keyword>
<dbReference type="Proteomes" id="UP000298458">
    <property type="component" value="Unassembled WGS sequence"/>
</dbReference>